<sequence length="334" mass="37990">MLRLCSKTTITQSDGEKLSWEFDALVNCSIQTDVTTLTDTCELELPKKISWEGSKNKSGLPIKKGDKITIRLGYDDELKLRFSGLIKSIDTKNPIKIRCEDGMYILKQKKPEPKAFKSAKLKDVMKHLLQGTDFDFKLIDDELNIGNYRVCKSTVSEELQELKEKYMLTAYFRNIDGKSILYVGLTYPFDNRNKVKFINGKNIIGETFEYRDNSEVKAKVVAVSFNEKHVETRVEIGDKEVGEIIQIRIDGLTEPELRKYAQQSLDTYKEDGLKGSFEAFGEPLVNTCDMIEIYPAEGAGGTYLVKKNEIKFGISGYRQKIELGQPININKTKA</sequence>
<name>A0A7W9E0L9_9SPHI</name>
<protein>
    <recommendedName>
        <fullName evidence="3">Phage protein D</fullName>
    </recommendedName>
</protein>
<comment type="caution">
    <text evidence="1">The sequence shown here is derived from an EMBL/GenBank/DDBJ whole genome shotgun (WGS) entry which is preliminary data.</text>
</comment>
<dbReference type="Proteomes" id="UP000537204">
    <property type="component" value="Unassembled WGS sequence"/>
</dbReference>
<gene>
    <name evidence="1" type="ORF">HDE68_002646</name>
</gene>
<organism evidence="1 2">
    <name type="scientific">Pedobacter cryoconitis</name>
    <dbReference type="NCBI Taxonomy" id="188932"/>
    <lineage>
        <taxon>Bacteria</taxon>
        <taxon>Pseudomonadati</taxon>
        <taxon>Bacteroidota</taxon>
        <taxon>Sphingobacteriia</taxon>
        <taxon>Sphingobacteriales</taxon>
        <taxon>Sphingobacteriaceae</taxon>
        <taxon>Pedobacter</taxon>
    </lineage>
</organism>
<reference evidence="1 2" key="1">
    <citation type="submission" date="2020-08" db="EMBL/GenBank/DDBJ databases">
        <title>Genomic Encyclopedia of Type Strains, Phase IV (KMG-V): Genome sequencing to study the core and pangenomes of soil and plant-associated prokaryotes.</title>
        <authorList>
            <person name="Whitman W."/>
        </authorList>
    </citation>
    <scope>NUCLEOTIDE SEQUENCE [LARGE SCALE GENOMIC DNA]</scope>
    <source>
        <strain evidence="1 2">S3M1</strain>
    </source>
</reference>
<evidence type="ECO:0000313" key="2">
    <source>
        <dbReference type="Proteomes" id="UP000537204"/>
    </source>
</evidence>
<dbReference type="RefSeq" id="WP_183882571.1">
    <property type="nucleotide sequence ID" value="NZ_JACHCE010000003.1"/>
</dbReference>
<dbReference type="SUPFAM" id="SSF69279">
    <property type="entry name" value="Phage tail proteins"/>
    <property type="match status" value="1"/>
</dbReference>
<dbReference type="EMBL" id="JACHCE010000003">
    <property type="protein sequence ID" value="MBB5636745.1"/>
    <property type="molecule type" value="Genomic_DNA"/>
</dbReference>
<proteinExistence type="predicted"/>
<accession>A0A7W9E0L9</accession>
<evidence type="ECO:0000313" key="1">
    <source>
        <dbReference type="EMBL" id="MBB5636745.1"/>
    </source>
</evidence>
<evidence type="ECO:0008006" key="3">
    <source>
        <dbReference type="Google" id="ProtNLM"/>
    </source>
</evidence>
<dbReference type="AlphaFoldDB" id="A0A7W9E0L9"/>